<evidence type="ECO:0000256" key="7">
    <source>
        <dbReference type="ARBA" id="ARBA00022618"/>
    </source>
</evidence>
<comment type="function">
    <text evidence="12">Part of the ABC transporter FtsEX involved in cellular division.</text>
</comment>
<evidence type="ECO:0000256" key="1">
    <source>
        <dbReference type="ARBA" id="ARBA00004429"/>
    </source>
</evidence>
<feature type="transmembrane region" description="Helical" evidence="13">
    <location>
        <begin position="229"/>
        <end position="250"/>
    </location>
</feature>
<dbReference type="PANTHER" id="PTHR47755">
    <property type="entry name" value="CELL DIVISION PROTEIN FTSX"/>
    <property type="match status" value="1"/>
</dbReference>
<dbReference type="InterPro" id="IPR040690">
    <property type="entry name" value="FtsX_ECD"/>
</dbReference>
<name>A0A1F6TFJ9_9PROT</name>
<keyword evidence="10 12" id="KW-0472">Membrane</keyword>
<evidence type="ECO:0000256" key="6">
    <source>
        <dbReference type="ARBA" id="ARBA00022519"/>
    </source>
</evidence>
<keyword evidence="9 13" id="KW-1133">Transmembrane helix</keyword>
<dbReference type="Pfam" id="PF02687">
    <property type="entry name" value="FtsX"/>
    <property type="match status" value="1"/>
</dbReference>
<evidence type="ECO:0000259" key="15">
    <source>
        <dbReference type="Pfam" id="PF18075"/>
    </source>
</evidence>
<comment type="caution">
    <text evidence="16">The sequence shown here is derived from an EMBL/GenBank/DDBJ whole genome shotgun (WGS) entry which is preliminary data.</text>
</comment>
<comment type="subcellular location">
    <subcellularLocation>
        <location evidence="1">Cell inner membrane</location>
        <topology evidence="1">Multi-pass membrane protein</topology>
    </subcellularLocation>
</comment>
<dbReference type="Pfam" id="PF18075">
    <property type="entry name" value="FtsX_ECD"/>
    <property type="match status" value="1"/>
</dbReference>
<evidence type="ECO:0000256" key="12">
    <source>
        <dbReference type="PIRNR" id="PIRNR003097"/>
    </source>
</evidence>
<dbReference type="Gene3D" id="3.30.70.3040">
    <property type="match status" value="1"/>
</dbReference>
<evidence type="ECO:0000256" key="4">
    <source>
        <dbReference type="ARBA" id="ARBA00021907"/>
    </source>
</evidence>
<feature type="domain" description="ABC3 transporter permease C-terminal" evidence="14">
    <location>
        <begin position="179"/>
        <end position="300"/>
    </location>
</feature>
<evidence type="ECO:0000256" key="2">
    <source>
        <dbReference type="ARBA" id="ARBA00007379"/>
    </source>
</evidence>
<dbReference type="EMBL" id="MFST01000097">
    <property type="protein sequence ID" value="OGI43859.1"/>
    <property type="molecule type" value="Genomic_DNA"/>
</dbReference>
<comment type="subunit">
    <text evidence="3">Forms a membrane-associated complex with FtsE.</text>
</comment>
<sequence>MTNYLLRHAQAFFSSLGGLARAPIASIMTIAVIGVTLSLPTGLYVVLDNIQRLSRGWEGSGQISLFLKRDTGAAAAQKLADKIRLLPAVAGVEYISRDAALAEFRRLSGFGAALDALEHNPLPAVLVVRPDAAHAGPGALESLAEELGRRREVELVQLDLQWVKRLRAMLGIGQRAALVLAGLLGLAVLLIVGNTARLGVLNRRDEVAVIKLVGGTDAFIRRPFLYSGLVQGLLGALTAWFFVGLSRLLLSGPIEELARLYESEFSLSGPAPMAVLGLLGLGGALGWLGSRLALRRHLREIEPD</sequence>
<evidence type="ECO:0000256" key="8">
    <source>
        <dbReference type="ARBA" id="ARBA00022692"/>
    </source>
</evidence>
<dbReference type="GO" id="GO:0051301">
    <property type="term" value="P:cell division"/>
    <property type="evidence" value="ECO:0007669"/>
    <property type="project" value="UniProtKB-KW"/>
</dbReference>
<dbReference type="GO" id="GO:0032153">
    <property type="term" value="C:cell division site"/>
    <property type="evidence" value="ECO:0007669"/>
    <property type="project" value="TreeGrafter"/>
</dbReference>
<evidence type="ECO:0000256" key="9">
    <source>
        <dbReference type="ARBA" id="ARBA00022989"/>
    </source>
</evidence>
<dbReference type="AlphaFoldDB" id="A0A1F6TFJ9"/>
<evidence type="ECO:0000256" key="10">
    <source>
        <dbReference type="ARBA" id="ARBA00023136"/>
    </source>
</evidence>
<feature type="domain" description="FtsX extracellular" evidence="15">
    <location>
        <begin position="62"/>
        <end position="156"/>
    </location>
</feature>
<evidence type="ECO:0000256" key="3">
    <source>
        <dbReference type="ARBA" id="ARBA00011160"/>
    </source>
</evidence>
<reference evidence="16 17" key="1">
    <citation type="journal article" date="2016" name="Nat. Commun.">
        <title>Thousands of microbial genomes shed light on interconnected biogeochemical processes in an aquifer system.</title>
        <authorList>
            <person name="Anantharaman K."/>
            <person name="Brown C.T."/>
            <person name="Hug L.A."/>
            <person name="Sharon I."/>
            <person name="Castelle C.J."/>
            <person name="Probst A.J."/>
            <person name="Thomas B.C."/>
            <person name="Singh A."/>
            <person name="Wilkins M.J."/>
            <person name="Karaoz U."/>
            <person name="Brodie E.L."/>
            <person name="Williams K.H."/>
            <person name="Hubbard S.S."/>
            <person name="Banfield J.F."/>
        </authorList>
    </citation>
    <scope>NUCLEOTIDE SEQUENCE [LARGE SCALE GENOMIC DNA]</scope>
</reference>
<gene>
    <name evidence="16" type="ORF">A2V92_01965</name>
</gene>
<feature type="transmembrane region" description="Helical" evidence="13">
    <location>
        <begin position="271"/>
        <end position="289"/>
    </location>
</feature>
<evidence type="ECO:0000313" key="17">
    <source>
        <dbReference type="Proteomes" id="UP000179344"/>
    </source>
</evidence>
<dbReference type="PANTHER" id="PTHR47755:SF1">
    <property type="entry name" value="CELL DIVISION PROTEIN FTSX"/>
    <property type="match status" value="1"/>
</dbReference>
<comment type="similarity">
    <text evidence="2 12">Belongs to the ABC-4 integral membrane protein family. FtsX subfamily.</text>
</comment>
<evidence type="ECO:0000256" key="11">
    <source>
        <dbReference type="ARBA" id="ARBA00023306"/>
    </source>
</evidence>
<keyword evidence="11 12" id="KW-0131">Cell cycle</keyword>
<feature type="transmembrane region" description="Helical" evidence="13">
    <location>
        <begin position="176"/>
        <end position="196"/>
    </location>
</feature>
<evidence type="ECO:0000259" key="14">
    <source>
        <dbReference type="Pfam" id="PF02687"/>
    </source>
</evidence>
<dbReference type="GO" id="GO:0005886">
    <property type="term" value="C:plasma membrane"/>
    <property type="evidence" value="ECO:0007669"/>
    <property type="project" value="UniProtKB-SubCell"/>
</dbReference>
<keyword evidence="7 12" id="KW-0132">Cell division</keyword>
<proteinExistence type="inferred from homology"/>
<keyword evidence="6 12" id="KW-0997">Cell inner membrane</keyword>
<dbReference type="InterPro" id="IPR004513">
    <property type="entry name" value="FtsX"/>
</dbReference>
<dbReference type="Proteomes" id="UP000179344">
    <property type="component" value="Unassembled WGS sequence"/>
</dbReference>
<dbReference type="InterPro" id="IPR047590">
    <property type="entry name" value="FtsX_proteobact-type"/>
</dbReference>
<accession>A0A1F6TFJ9</accession>
<keyword evidence="8 13" id="KW-0812">Transmembrane</keyword>
<dbReference type="InterPro" id="IPR003838">
    <property type="entry name" value="ABC3_permease_C"/>
</dbReference>
<keyword evidence="5 12" id="KW-1003">Cell membrane</keyword>
<organism evidence="16 17">
    <name type="scientific">Candidatus Muproteobacteria bacterium RBG_16_65_31</name>
    <dbReference type="NCBI Taxonomy" id="1817759"/>
    <lineage>
        <taxon>Bacteria</taxon>
        <taxon>Pseudomonadati</taxon>
        <taxon>Pseudomonadota</taxon>
        <taxon>Candidatus Muproteobacteria</taxon>
    </lineage>
</organism>
<dbReference type="PIRSF" id="PIRSF003097">
    <property type="entry name" value="FtsX"/>
    <property type="match status" value="1"/>
</dbReference>
<evidence type="ECO:0000256" key="5">
    <source>
        <dbReference type="ARBA" id="ARBA00022475"/>
    </source>
</evidence>
<protein>
    <recommendedName>
        <fullName evidence="4 12">Cell division protein FtsX</fullName>
    </recommendedName>
</protein>
<evidence type="ECO:0000313" key="16">
    <source>
        <dbReference type="EMBL" id="OGI43859.1"/>
    </source>
</evidence>
<dbReference type="NCBIfam" id="TIGR00439">
    <property type="entry name" value="FtsX_Gneg"/>
    <property type="match status" value="1"/>
</dbReference>
<evidence type="ECO:0000256" key="13">
    <source>
        <dbReference type="SAM" id="Phobius"/>
    </source>
</evidence>